<dbReference type="Gene3D" id="3.40.50.10490">
    <property type="entry name" value="Glucose-6-phosphate isomerase like protein, domain 1"/>
    <property type="match status" value="1"/>
</dbReference>
<dbReference type="SUPFAM" id="SSF53697">
    <property type="entry name" value="SIS domain"/>
    <property type="match status" value="1"/>
</dbReference>
<dbReference type="Proteomes" id="UP000054078">
    <property type="component" value="Unassembled WGS sequence"/>
</dbReference>
<dbReference type="OrthoDB" id="370421at2"/>
<dbReference type="PROSITE" id="PS51071">
    <property type="entry name" value="HTH_RPIR"/>
    <property type="match status" value="1"/>
</dbReference>
<dbReference type="STRING" id="1299998.AUL39_07525"/>
<dbReference type="AlphaFoldDB" id="A0A100YUT6"/>
<evidence type="ECO:0000259" key="1">
    <source>
        <dbReference type="PROSITE" id="PS51071"/>
    </source>
</evidence>
<dbReference type="GO" id="GO:0003700">
    <property type="term" value="F:DNA-binding transcription factor activity"/>
    <property type="evidence" value="ECO:0007669"/>
    <property type="project" value="InterPro"/>
</dbReference>
<evidence type="ECO:0000259" key="2">
    <source>
        <dbReference type="PROSITE" id="PS51464"/>
    </source>
</evidence>
<sequence>MDAFEQMRLHAEDLTPTERRVLDAVMDNPEGILQSTTTMAAQQIGVSQSAVSRFCQKVGYENFGDFRMNLMLSLSSSTPTSSQRESQEPIDYLCDMMRATNDALNKDVIAGLTERVLSSRTVYTAGAGLSSPPALMLSMELLKYKVPCYCMQSGQEMIYMHVATPDDLIVIFSSKNDTQRMLLNVIQEMSSQKRPHTVMISHTAAHPLRKMADEFILLPTWQTERYPVYIEPMTSMLAFCSILMVEVSKRTGSDPEMLPPIVNGRRRRT</sequence>
<feature type="domain" description="HTH rpiR-type" evidence="1">
    <location>
        <begin position="1"/>
        <end position="77"/>
    </location>
</feature>
<organism evidence="3 4">
    <name type="scientific">Tractidigestivibacter scatoligenes</name>
    <name type="common">Olsenella scatoligenes</name>
    <dbReference type="NCBI Taxonomy" id="1299998"/>
    <lineage>
        <taxon>Bacteria</taxon>
        <taxon>Bacillati</taxon>
        <taxon>Actinomycetota</taxon>
        <taxon>Coriobacteriia</taxon>
        <taxon>Coriobacteriales</taxon>
        <taxon>Atopobiaceae</taxon>
        <taxon>Tractidigestivibacter</taxon>
    </lineage>
</organism>
<dbReference type="InterPro" id="IPR036388">
    <property type="entry name" value="WH-like_DNA-bd_sf"/>
</dbReference>
<dbReference type="InterPro" id="IPR000281">
    <property type="entry name" value="HTH_RpiR"/>
</dbReference>
<name>A0A100YUT6_TRASO</name>
<dbReference type="GO" id="GO:0097367">
    <property type="term" value="F:carbohydrate derivative binding"/>
    <property type="evidence" value="ECO:0007669"/>
    <property type="project" value="InterPro"/>
</dbReference>
<keyword evidence="4" id="KW-1185">Reference proteome</keyword>
<dbReference type="InterPro" id="IPR001347">
    <property type="entry name" value="SIS_dom"/>
</dbReference>
<comment type="caution">
    <text evidence="3">The sequence shown here is derived from an EMBL/GenBank/DDBJ whole genome shotgun (WGS) entry which is preliminary data.</text>
</comment>
<evidence type="ECO:0000313" key="4">
    <source>
        <dbReference type="Proteomes" id="UP000054078"/>
    </source>
</evidence>
<dbReference type="Gene3D" id="1.10.10.10">
    <property type="entry name" value="Winged helix-like DNA-binding domain superfamily/Winged helix DNA-binding domain"/>
    <property type="match status" value="1"/>
</dbReference>
<dbReference type="EMBL" id="LOJF01000010">
    <property type="protein sequence ID" value="KUH58060.1"/>
    <property type="molecule type" value="Genomic_DNA"/>
</dbReference>
<dbReference type="RefSeq" id="WP_059054991.1">
    <property type="nucleotide sequence ID" value="NZ_LOJF01000010.1"/>
</dbReference>
<evidence type="ECO:0000313" key="3">
    <source>
        <dbReference type="EMBL" id="KUH58060.1"/>
    </source>
</evidence>
<gene>
    <name evidence="3" type="ORF">AUL39_07525</name>
</gene>
<dbReference type="Pfam" id="PF01418">
    <property type="entry name" value="HTH_6"/>
    <property type="match status" value="1"/>
</dbReference>
<reference evidence="3 4" key="1">
    <citation type="submission" date="2015-12" db="EMBL/GenBank/DDBJ databases">
        <title>Draft Genome Sequence of Olsenella scatoligenes SK9K4T; a Producer of 3-Methylindole- (skatole) and 4-Methylphenol- (p-cresol) Isolated from Pig Feces.</title>
        <authorList>
            <person name="Li X."/>
            <person name="Borg B."/>
            <person name="Canibe N."/>
        </authorList>
    </citation>
    <scope>NUCLEOTIDE SEQUENCE [LARGE SCALE GENOMIC DNA]</scope>
    <source>
        <strain evidence="3 4">SK9K4</strain>
    </source>
</reference>
<dbReference type="SUPFAM" id="SSF46689">
    <property type="entry name" value="Homeodomain-like"/>
    <property type="match status" value="1"/>
</dbReference>
<dbReference type="PROSITE" id="PS51464">
    <property type="entry name" value="SIS"/>
    <property type="match status" value="1"/>
</dbReference>
<accession>A0A100YUT6</accession>
<dbReference type="InterPro" id="IPR047640">
    <property type="entry name" value="RpiR-like"/>
</dbReference>
<dbReference type="PANTHER" id="PTHR30514">
    <property type="entry name" value="GLUCOKINASE"/>
    <property type="match status" value="1"/>
</dbReference>
<evidence type="ECO:0008006" key="5">
    <source>
        <dbReference type="Google" id="ProtNLM"/>
    </source>
</evidence>
<dbReference type="InterPro" id="IPR009057">
    <property type="entry name" value="Homeodomain-like_sf"/>
</dbReference>
<dbReference type="GO" id="GO:1901135">
    <property type="term" value="P:carbohydrate derivative metabolic process"/>
    <property type="evidence" value="ECO:0007669"/>
    <property type="project" value="InterPro"/>
</dbReference>
<dbReference type="GO" id="GO:0003677">
    <property type="term" value="F:DNA binding"/>
    <property type="evidence" value="ECO:0007669"/>
    <property type="project" value="InterPro"/>
</dbReference>
<protein>
    <recommendedName>
        <fullName evidence="5">RpiR family transcriptional regulator</fullName>
    </recommendedName>
</protein>
<dbReference type="PANTHER" id="PTHR30514:SF1">
    <property type="entry name" value="HTH-TYPE TRANSCRIPTIONAL REGULATOR HEXR-RELATED"/>
    <property type="match status" value="1"/>
</dbReference>
<dbReference type="InterPro" id="IPR046348">
    <property type="entry name" value="SIS_dom_sf"/>
</dbReference>
<proteinExistence type="predicted"/>
<feature type="domain" description="SIS" evidence="2">
    <location>
        <begin position="112"/>
        <end position="253"/>
    </location>
</feature>
<dbReference type="Pfam" id="PF01380">
    <property type="entry name" value="SIS"/>
    <property type="match status" value="1"/>
</dbReference>